<keyword evidence="3" id="KW-1185">Reference proteome</keyword>
<keyword evidence="1" id="KW-0175">Coiled coil</keyword>
<evidence type="ECO:0008006" key="4">
    <source>
        <dbReference type="Google" id="ProtNLM"/>
    </source>
</evidence>
<evidence type="ECO:0000313" key="3">
    <source>
        <dbReference type="Proteomes" id="UP001153199"/>
    </source>
</evidence>
<feature type="coiled-coil region" evidence="1">
    <location>
        <begin position="2"/>
        <end position="36"/>
    </location>
</feature>
<evidence type="ECO:0000313" key="2">
    <source>
        <dbReference type="EMBL" id="MDG6145949.1"/>
    </source>
</evidence>
<organism evidence="2 3">
    <name type="scientific">Lactococcus formosensis</name>
    <dbReference type="NCBI Taxonomy" id="1281486"/>
    <lineage>
        <taxon>Bacteria</taxon>
        <taxon>Bacillati</taxon>
        <taxon>Bacillota</taxon>
        <taxon>Bacilli</taxon>
        <taxon>Lactobacillales</taxon>
        <taxon>Streptococcaceae</taxon>
        <taxon>Lactococcus</taxon>
    </lineage>
</organism>
<proteinExistence type="predicted"/>
<dbReference type="EMBL" id="JAMWFV010000018">
    <property type="protein sequence ID" value="MDG6145949.1"/>
    <property type="molecule type" value="Genomic_DNA"/>
</dbReference>
<dbReference type="Proteomes" id="UP001153199">
    <property type="component" value="Unassembled WGS sequence"/>
</dbReference>
<feature type="coiled-coil region" evidence="1">
    <location>
        <begin position="117"/>
        <end position="144"/>
    </location>
</feature>
<evidence type="ECO:0000256" key="1">
    <source>
        <dbReference type="SAM" id="Coils"/>
    </source>
</evidence>
<reference evidence="2" key="1">
    <citation type="submission" date="2022-06" db="EMBL/GenBank/DDBJ databases">
        <title>Lactococcus from bovine mastitis in China.</title>
        <authorList>
            <person name="Lin Y."/>
            <person name="Han B."/>
        </authorList>
    </citation>
    <scope>NUCLEOTIDE SEQUENCE</scope>
    <source>
        <strain evidence="2">Ningxia-I-26</strain>
    </source>
</reference>
<protein>
    <recommendedName>
        <fullName evidence="4">DUF5082 domain-containing protein</fullName>
    </recommendedName>
</protein>
<dbReference type="RefSeq" id="WP_259747318.1">
    <property type="nucleotide sequence ID" value="NZ_JAMWDZ010000006.1"/>
</dbReference>
<gene>
    <name evidence="2" type="ORF">NF717_09875</name>
</gene>
<comment type="caution">
    <text evidence="2">The sequence shown here is derived from an EMBL/GenBank/DDBJ whole genome shotgun (WGS) entry which is preliminary data.</text>
</comment>
<dbReference type="AlphaFoldDB" id="A0A9X4SCR2"/>
<sequence>MEKETLLKLDKYEKKLKNLIASFKVIESQITELKRQIDLEKTNTMNLVYVDGKLCWRAGKIDELAFISTAKTIQASSKENKDKNDYYRILFSTLANMSKNNKNLLNEFLKELKINTVNLKKEELSDLSNDIQNLKKEISNLQEKTESF</sequence>
<name>A0A9X4SCR2_9LACT</name>
<accession>A0A9X4SCR2</accession>